<reference evidence="1" key="2">
    <citation type="submission" date="2021-04" db="EMBL/GenBank/DDBJ databases">
        <authorList>
            <person name="Gilroy R."/>
        </authorList>
    </citation>
    <scope>NUCLEOTIDE SEQUENCE</scope>
    <source>
        <strain evidence="1">ChiHecec3B27-8219</strain>
    </source>
</reference>
<accession>A0A9D2FX03</accession>
<proteinExistence type="predicted"/>
<dbReference type="AlphaFoldDB" id="A0A9D2FX03"/>
<gene>
    <name evidence="1" type="ORF">H9966_00465</name>
</gene>
<comment type="caution">
    <text evidence="1">The sequence shown here is derived from an EMBL/GenBank/DDBJ whole genome shotgun (WGS) entry which is preliminary data.</text>
</comment>
<reference evidence="1" key="1">
    <citation type="journal article" date="2021" name="PeerJ">
        <title>Extensive microbial diversity within the chicken gut microbiome revealed by metagenomics and culture.</title>
        <authorList>
            <person name="Gilroy R."/>
            <person name="Ravi A."/>
            <person name="Getino M."/>
            <person name="Pursley I."/>
            <person name="Horton D.L."/>
            <person name="Alikhan N.F."/>
            <person name="Baker D."/>
            <person name="Gharbi K."/>
            <person name="Hall N."/>
            <person name="Watson M."/>
            <person name="Adriaenssens E.M."/>
            <person name="Foster-Nyarko E."/>
            <person name="Jarju S."/>
            <person name="Secka A."/>
            <person name="Antonio M."/>
            <person name="Oren A."/>
            <person name="Chaudhuri R.R."/>
            <person name="La Ragione R."/>
            <person name="Hildebrand F."/>
            <person name="Pallen M.J."/>
        </authorList>
    </citation>
    <scope>NUCLEOTIDE SEQUENCE</scope>
    <source>
        <strain evidence="1">ChiHecec3B27-8219</strain>
    </source>
</reference>
<name>A0A9D2FX03_9BACT</name>
<protein>
    <submittedName>
        <fullName evidence="1">Uncharacterized protein</fullName>
    </submittedName>
</protein>
<evidence type="ECO:0000313" key="1">
    <source>
        <dbReference type="EMBL" id="HIZ68357.1"/>
    </source>
</evidence>
<evidence type="ECO:0000313" key="2">
    <source>
        <dbReference type="Proteomes" id="UP000824055"/>
    </source>
</evidence>
<sequence>MVVMVLMGVPMSVVMISHNARLLFISAAKLHRFPRNLVAKWGRAIMESHSERIGLQETRHYRHHISAT</sequence>
<organism evidence="1 2">
    <name type="scientific">Candidatus Prevotella avicola</name>
    <dbReference type="NCBI Taxonomy" id="2838738"/>
    <lineage>
        <taxon>Bacteria</taxon>
        <taxon>Pseudomonadati</taxon>
        <taxon>Bacteroidota</taxon>
        <taxon>Bacteroidia</taxon>
        <taxon>Bacteroidales</taxon>
        <taxon>Prevotellaceae</taxon>
        <taxon>Prevotella</taxon>
    </lineage>
</organism>
<dbReference type="Proteomes" id="UP000824055">
    <property type="component" value="Unassembled WGS sequence"/>
</dbReference>
<dbReference type="EMBL" id="DXBE01000006">
    <property type="protein sequence ID" value="HIZ68357.1"/>
    <property type="molecule type" value="Genomic_DNA"/>
</dbReference>